<evidence type="ECO:0000313" key="1">
    <source>
        <dbReference type="RefSeq" id="XP_013176332.1"/>
    </source>
</evidence>
<dbReference type="InterPro" id="IPR036265">
    <property type="entry name" value="HIT-like_sf"/>
</dbReference>
<organism evidence="1">
    <name type="scientific">Papilio xuthus</name>
    <name type="common">Asian swallowtail butterfly</name>
    <dbReference type="NCBI Taxonomy" id="66420"/>
    <lineage>
        <taxon>Eukaryota</taxon>
        <taxon>Metazoa</taxon>
        <taxon>Ecdysozoa</taxon>
        <taxon>Arthropoda</taxon>
        <taxon>Hexapoda</taxon>
        <taxon>Insecta</taxon>
        <taxon>Pterygota</taxon>
        <taxon>Neoptera</taxon>
        <taxon>Endopterygota</taxon>
        <taxon>Lepidoptera</taxon>
        <taxon>Glossata</taxon>
        <taxon>Ditrysia</taxon>
        <taxon>Papilionoidea</taxon>
        <taxon>Papilionidae</taxon>
        <taxon>Papilioninae</taxon>
        <taxon>Papilio</taxon>
    </lineage>
</organism>
<dbReference type="Proteomes" id="UP000694872">
    <property type="component" value="Unplaced"/>
</dbReference>
<dbReference type="Gene3D" id="3.30.428.10">
    <property type="entry name" value="HIT-like"/>
    <property type="match status" value="1"/>
</dbReference>
<accession>A0AAJ6ZNP0</accession>
<dbReference type="InterPro" id="IPR001310">
    <property type="entry name" value="Histidine_triad_HIT"/>
</dbReference>
<protein>
    <submittedName>
        <fullName evidence="1">Histidine triad nucleotide-binding protein 1-like</fullName>
    </submittedName>
</protein>
<dbReference type="PANTHER" id="PTHR23089">
    <property type="entry name" value="HISTIDINE TRIAD HIT PROTEIN"/>
    <property type="match status" value="1"/>
</dbReference>
<proteinExistence type="predicted"/>
<dbReference type="AlphaFoldDB" id="A0AAJ6ZNP0"/>
<reference evidence="1" key="1">
    <citation type="submission" date="2025-08" db="UniProtKB">
        <authorList>
            <consortium name="RefSeq"/>
        </authorList>
    </citation>
    <scope>IDENTIFICATION</scope>
</reference>
<name>A0AAJ6ZNP0_PAPXU</name>
<dbReference type="GeneID" id="106124328"/>
<sequence length="115" mass="12924">MLKNYNVYGDTRNIIYEDDQSIVFEEKSHSQGPLHLLVIPKKNISVLSNALTDDKKLLGHLILVANKVAIRKGFEGNSYQITINENLKSGKLKSIHVISKVSKGILWPITPNSRL</sequence>
<dbReference type="RefSeq" id="XP_013176332.1">
    <property type="nucleotide sequence ID" value="XM_013320878.1"/>
</dbReference>
<dbReference type="SUPFAM" id="SSF54197">
    <property type="entry name" value="HIT-like"/>
    <property type="match status" value="1"/>
</dbReference>
<dbReference type="KEGG" id="pxu:106124328"/>
<dbReference type="Pfam" id="PF11969">
    <property type="entry name" value="DcpS_C"/>
    <property type="match status" value="1"/>
</dbReference>
<gene>
    <name evidence="1" type="primary">LOC106124328</name>
</gene>